<dbReference type="STRING" id="416943.SAMN05445871_4707"/>
<sequence>MIRFPLRRAVSVAAALSAAAFVAAQAAPSAAAGTDAAHVYNPHLKPVSHISDTRMMLDTPAGSAEFPLYVSRDWNAPQPDVTRAVIVIHGKLRNADTYFHSAEKARDAAQAQGADVNGTLLIAPQFLATLDFSLRSEPADLLRWDANGWMAGDDAVAPARISSYAVLDAIVARLADRTRFPNLRHVVFAGHSGGGQVVQRYAVAARDLGALASEGIDVRYVVSSPSSYAYFDALRPDEHGNAAPFDAASCAGFDDWKYGMQQRPAYLNDRTPAQLEAAYAARRVYYLVGGDDDDPQQKALDQSCPAEAQGPQRVARAHAYFRYMQGRHPQGLNQSLHEVPGVGHNGARMLTSTCALAAMYDTPGCAP</sequence>
<dbReference type="PANTHER" id="PTHR35560">
    <property type="entry name" value="BLL0132 PROTEIN"/>
    <property type="match status" value="1"/>
</dbReference>
<name>A0A1H7TU72_9BURK</name>
<feature type="chain" id="PRO_5030029310" description="Alpha/beta hydrolase family protein" evidence="1">
    <location>
        <begin position="27"/>
        <end position="367"/>
    </location>
</feature>
<keyword evidence="1" id="KW-0732">Signal</keyword>
<dbReference type="Proteomes" id="UP000199120">
    <property type="component" value="Unassembled WGS sequence"/>
</dbReference>
<evidence type="ECO:0000313" key="2">
    <source>
        <dbReference type="EMBL" id="SEL88412.1"/>
    </source>
</evidence>
<reference evidence="3" key="1">
    <citation type="submission" date="2016-10" db="EMBL/GenBank/DDBJ databases">
        <authorList>
            <person name="Varghese N."/>
            <person name="Submissions S."/>
        </authorList>
    </citation>
    <scope>NUCLEOTIDE SEQUENCE [LARGE SCALE GENOMIC DNA]</scope>
    <source>
        <strain evidence="3">LMG 26416</strain>
    </source>
</reference>
<dbReference type="SUPFAM" id="SSF53474">
    <property type="entry name" value="alpha/beta-Hydrolases"/>
    <property type="match status" value="1"/>
</dbReference>
<organism evidence="2 3">
    <name type="scientific">Paraburkholderia caballeronis</name>
    <dbReference type="NCBI Taxonomy" id="416943"/>
    <lineage>
        <taxon>Bacteria</taxon>
        <taxon>Pseudomonadati</taxon>
        <taxon>Pseudomonadota</taxon>
        <taxon>Betaproteobacteria</taxon>
        <taxon>Burkholderiales</taxon>
        <taxon>Burkholderiaceae</taxon>
        <taxon>Paraburkholderia</taxon>
    </lineage>
</organism>
<keyword evidence="3" id="KW-1185">Reference proteome</keyword>
<dbReference type="RefSeq" id="WP_167627134.1">
    <property type="nucleotide sequence ID" value="NZ_FNSR01000002.1"/>
</dbReference>
<evidence type="ECO:0000256" key="1">
    <source>
        <dbReference type="SAM" id="SignalP"/>
    </source>
</evidence>
<feature type="signal peptide" evidence="1">
    <location>
        <begin position="1"/>
        <end position="26"/>
    </location>
</feature>
<dbReference type="AlphaFoldDB" id="A0A1H7TU72"/>
<gene>
    <name evidence="2" type="ORF">SAMN05192542_116103</name>
</gene>
<dbReference type="PANTHER" id="PTHR35560:SF3">
    <property type="entry name" value="PEPTIDASE S9 PROLYL OLIGOPEPTIDASE CATALYTIC DOMAIN-CONTAINING PROTEIN"/>
    <property type="match status" value="1"/>
</dbReference>
<protein>
    <recommendedName>
        <fullName evidence="4">Alpha/beta hydrolase family protein</fullName>
    </recommendedName>
</protein>
<evidence type="ECO:0008006" key="4">
    <source>
        <dbReference type="Google" id="ProtNLM"/>
    </source>
</evidence>
<dbReference type="InterPro" id="IPR029058">
    <property type="entry name" value="AB_hydrolase_fold"/>
</dbReference>
<proteinExistence type="predicted"/>
<evidence type="ECO:0000313" key="3">
    <source>
        <dbReference type="Proteomes" id="UP000199120"/>
    </source>
</evidence>
<dbReference type="Gene3D" id="3.40.50.1820">
    <property type="entry name" value="alpha/beta hydrolase"/>
    <property type="match status" value="1"/>
</dbReference>
<dbReference type="EMBL" id="FOAJ01000016">
    <property type="protein sequence ID" value="SEL88412.1"/>
    <property type="molecule type" value="Genomic_DNA"/>
</dbReference>
<accession>A0A1H7TU72</accession>